<dbReference type="EMBL" id="SNRW01026576">
    <property type="protein sequence ID" value="KAA6360698.1"/>
    <property type="molecule type" value="Genomic_DNA"/>
</dbReference>
<evidence type="ECO:0000313" key="2">
    <source>
        <dbReference type="Proteomes" id="UP000324800"/>
    </source>
</evidence>
<accession>A0A5J4TR48</accession>
<sequence>MPTPSGVNTNKGVKQGSFRENEEIYIQLSYSSLSSRALGKAKGKTEKIEIQGKQLLHRAMVQSVKDVSGRELFCQAHIACMYLRIVSLSLLDSSIVCETTSKKLSRISSSSSGWQPNILSRCILYTKREENFGIQKKINFVVCAAGILIDESLC</sequence>
<evidence type="ECO:0000313" key="1">
    <source>
        <dbReference type="EMBL" id="KAA6360698.1"/>
    </source>
</evidence>
<comment type="caution">
    <text evidence="1">The sequence shown here is derived from an EMBL/GenBank/DDBJ whole genome shotgun (WGS) entry which is preliminary data.</text>
</comment>
<reference evidence="1 2" key="1">
    <citation type="submission" date="2019-03" db="EMBL/GenBank/DDBJ databases">
        <title>Single cell metagenomics reveals metabolic interactions within the superorganism composed of flagellate Streblomastix strix and complex community of Bacteroidetes bacteria on its surface.</title>
        <authorList>
            <person name="Treitli S.C."/>
            <person name="Kolisko M."/>
            <person name="Husnik F."/>
            <person name="Keeling P."/>
            <person name="Hampl V."/>
        </authorList>
    </citation>
    <scope>NUCLEOTIDE SEQUENCE [LARGE SCALE GENOMIC DNA]</scope>
    <source>
        <strain evidence="1">ST1C</strain>
    </source>
</reference>
<dbReference type="AlphaFoldDB" id="A0A5J4TR48"/>
<name>A0A5J4TR48_9EUKA</name>
<gene>
    <name evidence="1" type="ORF">EZS28_043776</name>
</gene>
<dbReference type="Proteomes" id="UP000324800">
    <property type="component" value="Unassembled WGS sequence"/>
</dbReference>
<organism evidence="1 2">
    <name type="scientific">Streblomastix strix</name>
    <dbReference type="NCBI Taxonomy" id="222440"/>
    <lineage>
        <taxon>Eukaryota</taxon>
        <taxon>Metamonada</taxon>
        <taxon>Preaxostyla</taxon>
        <taxon>Oxymonadida</taxon>
        <taxon>Streblomastigidae</taxon>
        <taxon>Streblomastix</taxon>
    </lineage>
</organism>
<protein>
    <submittedName>
        <fullName evidence="1">Uncharacterized protein</fullName>
    </submittedName>
</protein>
<proteinExistence type="predicted"/>